<keyword evidence="2" id="KW-1185">Reference proteome</keyword>
<comment type="caution">
    <text evidence="1">The sequence shown here is derived from an EMBL/GenBank/DDBJ whole genome shotgun (WGS) entry which is preliminary data.</text>
</comment>
<name>A0A4Y2DDV4_ARAVE</name>
<evidence type="ECO:0000313" key="2">
    <source>
        <dbReference type="Proteomes" id="UP000499080"/>
    </source>
</evidence>
<accession>A0A4Y2DDV4</accession>
<protein>
    <submittedName>
        <fullName evidence="1">Uncharacterized protein</fullName>
    </submittedName>
</protein>
<proteinExistence type="predicted"/>
<evidence type="ECO:0000313" key="1">
    <source>
        <dbReference type="EMBL" id="GBM14256.1"/>
    </source>
</evidence>
<sequence>MNNKEEISVQHLFNAANELPQRITEMIFQCTVALYSIKALPRRGQRPLSLLVDHTLHRTQYSPYPFSTVLTSFHFSWGLFEFPDLSSWGSVLDGFKRQHITVCADYVTFGRRECCEQDAMCGPLEGWSH</sequence>
<dbReference type="Proteomes" id="UP000499080">
    <property type="component" value="Unassembled WGS sequence"/>
</dbReference>
<organism evidence="1 2">
    <name type="scientific">Araneus ventricosus</name>
    <name type="common">Orbweaver spider</name>
    <name type="synonym">Epeira ventricosa</name>
    <dbReference type="NCBI Taxonomy" id="182803"/>
    <lineage>
        <taxon>Eukaryota</taxon>
        <taxon>Metazoa</taxon>
        <taxon>Ecdysozoa</taxon>
        <taxon>Arthropoda</taxon>
        <taxon>Chelicerata</taxon>
        <taxon>Arachnida</taxon>
        <taxon>Araneae</taxon>
        <taxon>Araneomorphae</taxon>
        <taxon>Entelegynae</taxon>
        <taxon>Araneoidea</taxon>
        <taxon>Araneidae</taxon>
        <taxon>Araneus</taxon>
    </lineage>
</organism>
<dbReference type="EMBL" id="BGPR01000340">
    <property type="protein sequence ID" value="GBM14256.1"/>
    <property type="molecule type" value="Genomic_DNA"/>
</dbReference>
<dbReference type="AlphaFoldDB" id="A0A4Y2DDV4"/>
<reference evidence="1 2" key="1">
    <citation type="journal article" date="2019" name="Sci. Rep.">
        <title>Orb-weaving spider Araneus ventricosus genome elucidates the spidroin gene catalogue.</title>
        <authorList>
            <person name="Kono N."/>
            <person name="Nakamura H."/>
            <person name="Ohtoshi R."/>
            <person name="Moran D.A.P."/>
            <person name="Shinohara A."/>
            <person name="Yoshida Y."/>
            <person name="Fujiwara M."/>
            <person name="Mori M."/>
            <person name="Tomita M."/>
            <person name="Arakawa K."/>
        </authorList>
    </citation>
    <scope>NUCLEOTIDE SEQUENCE [LARGE SCALE GENOMIC DNA]</scope>
</reference>
<gene>
    <name evidence="1" type="ORF">AVEN_167337_1</name>
</gene>